<dbReference type="AlphaFoldDB" id="A0A1A9KC20"/>
<reference evidence="5 7" key="1">
    <citation type="submission" date="2016-05" db="EMBL/GenBank/DDBJ databases">
        <title>Genome Sequence of Pseudomonas citronellolis Strain SJTE-3, an Estrogens and Persistent Organic Pollutants degradation strain.</title>
        <authorList>
            <person name="Liang R."/>
        </authorList>
    </citation>
    <scope>NUCLEOTIDE SEQUENCE [LARGE SCALE GENOMIC DNA]</scope>
    <source>
        <strain evidence="5 7">SJTE-3</strain>
    </source>
</reference>
<dbReference type="Pfam" id="PF16220">
    <property type="entry name" value="DUF4880"/>
    <property type="match status" value="1"/>
</dbReference>
<sequence length="335" mass="37481">MTTPPSPSSDPVAQAAAHWCMRLHEPDCSDAERAQFQQWLESDSRHAAKYAEVEKIWKLSAHLLEVRPTPRTTGRRPPLPRPPAGRRRRSWRKQLRAAALALLVLPAAGYLGWLQGWVPDSYHRYQADATLRKVLLPDGSEVELNLNTRLSYANFRDVRRVVLDQGEAYFHVSHDASHPFVVRAAKGSITVTGTRFDVWKYQDQVTVTVTEGSVRVRSEKDGNDSSLTPGMQASYRAGMLQPLVASADPVQVLAWRDGRLVLDDLSLGAALPLINRYLDAPLVLADQTVANLRIGGTYRTRNLQELVNALPRVLPVELQRLDNGSIRISSRYAQL</sequence>
<dbReference type="GO" id="GO:0016989">
    <property type="term" value="F:sigma factor antagonist activity"/>
    <property type="evidence" value="ECO:0007669"/>
    <property type="project" value="TreeGrafter"/>
</dbReference>
<keyword evidence="2" id="KW-0812">Transmembrane</keyword>
<evidence type="ECO:0000256" key="2">
    <source>
        <dbReference type="SAM" id="Phobius"/>
    </source>
</evidence>
<dbReference type="EMBL" id="CP015878">
    <property type="protein sequence ID" value="ANI15346.1"/>
    <property type="molecule type" value="Genomic_DNA"/>
</dbReference>
<reference evidence="6" key="2">
    <citation type="submission" date="2023-03" db="EMBL/GenBank/DDBJ databases">
        <title>Draft assemblies of triclosan tolerant bacteria isolated from returned activated sludge.</title>
        <authorList>
            <person name="Van Hamelsveld S."/>
        </authorList>
    </citation>
    <scope>NUCLEOTIDE SEQUENCE</scope>
    <source>
        <strain evidence="6">GW210015_S63</strain>
    </source>
</reference>
<dbReference type="Proteomes" id="UP001220662">
    <property type="component" value="Unassembled WGS sequence"/>
</dbReference>
<evidence type="ECO:0000313" key="5">
    <source>
        <dbReference type="EMBL" id="ANI15346.1"/>
    </source>
</evidence>
<proteinExistence type="predicted"/>
<feature type="region of interest" description="Disordered" evidence="1">
    <location>
        <begin position="68"/>
        <end position="90"/>
    </location>
</feature>
<dbReference type="Proteomes" id="UP000077748">
    <property type="component" value="Chromosome"/>
</dbReference>
<dbReference type="InterPro" id="IPR006860">
    <property type="entry name" value="FecR"/>
</dbReference>
<feature type="domain" description="FecR protein" evidence="3">
    <location>
        <begin position="132"/>
        <end position="215"/>
    </location>
</feature>
<dbReference type="Pfam" id="PF04773">
    <property type="entry name" value="FecR"/>
    <property type="match status" value="1"/>
</dbReference>
<dbReference type="PANTHER" id="PTHR30273">
    <property type="entry name" value="PERIPLASMIC SIGNAL SENSOR AND SIGMA FACTOR ACTIVATOR FECR-RELATED"/>
    <property type="match status" value="1"/>
</dbReference>
<dbReference type="RefSeq" id="WP_064583187.1">
    <property type="nucleotide sequence ID" value="NZ_CP015878.1"/>
</dbReference>
<evidence type="ECO:0000313" key="6">
    <source>
        <dbReference type="EMBL" id="MDF3844140.1"/>
    </source>
</evidence>
<dbReference type="InterPro" id="IPR032623">
    <property type="entry name" value="FecR_N"/>
</dbReference>
<keyword evidence="2" id="KW-0472">Membrane</keyword>
<dbReference type="PANTHER" id="PTHR30273:SF2">
    <property type="entry name" value="PROTEIN FECR"/>
    <property type="match status" value="1"/>
</dbReference>
<dbReference type="EMBL" id="JARJLR010000337">
    <property type="protein sequence ID" value="MDF3844140.1"/>
    <property type="molecule type" value="Genomic_DNA"/>
</dbReference>
<dbReference type="PIRSF" id="PIRSF018266">
    <property type="entry name" value="FecR"/>
    <property type="match status" value="1"/>
</dbReference>
<dbReference type="Gene3D" id="3.55.50.30">
    <property type="match status" value="1"/>
</dbReference>
<dbReference type="Gene3D" id="2.60.120.1440">
    <property type="match status" value="1"/>
</dbReference>
<evidence type="ECO:0000256" key="1">
    <source>
        <dbReference type="SAM" id="MobiDB-lite"/>
    </source>
</evidence>
<evidence type="ECO:0000259" key="3">
    <source>
        <dbReference type="Pfam" id="PF04773"/>
    </source>
</evidence>
<feature type="domain" description="FecR N-terminal" evidence="4">
    <location>
        <begin position="14"/>
        <end position="55"/>
    </location>
</feature>
<gene>
    <name evidence="5" type="ORF">A9C11_15770</name>
    <name evidence="6" type="ORF">P3W55_20715</name>
</gene>
<name>A0A1A9KC20_9PSED</name>
<dbReference type="InterPro" id="IPR012373">
    <property type="entry name" value="Ferrdict_sens_TM"/>
</dbReference>
<feature type="transmembrane region" description="Helical" evidence="2">
    <location>
        <begin position="95"/>
        <end position="114"/>
    </location>
</feature>
<evidence type="ECO:0000313" key="7">
    <source>
        <dbReference type="Proteomes" id="UP000077748"/>
    </source>
</evidence>
<evidence type="ECO:0000259" key="4">
    <source>
        <dbReference type="Pfam" id="PF16220"/>
    </source>
</evidence>
<keyword evidence="2" id="KW-1133">Transmembrane helix</keyword>
<protein>
    <submittedName>
        <fullName evidence="6">FecR family protein</fullName>
    </submittedName>
    <submittedName>
        <fullName evidence="5">Peptide ABC transporter substrate-binding protein</fullName>
    </submittedName>
</protein>
<accession>A0A1A9KC20</accession>
<organism evidence="5 7">
    <name type="scientific">Pseudomonas citronellolis</name>
    <dbReference type="NCBI Taxonomy" id="53408"/>
    <lineage>
        <taxon>Bacteria</taxon>
        <taxon>Pseudomonadati</taxon>
        <taxon>Pseudomonadota</taxon>
        <taxon>Gammaproteobacteria</taxon>
        <taxon>Pseudomonadales</taxon>
        <taxon>Pseudomonadaceae</taxon>
        <taxon>Pseudomonas</taxon>
    </lineage>
</organism>